<dbReference type="GO" id="GO:0016020">
    <property type="term" value="C:membrane"/>
    <property type="evidence" value="ECO:0007669"/>
    <property type="project" value="InterPro"/>
</dbReference>
<evidence type="ECO:0000313" key="3">
    <source>
        <dbReference type="Proteomes" id="UP000198145"/>
    </source>
</evidence>
<comment type="caution">
    <text evidence="2">The sequence shown here is derived from an EMBL/GenBank/DDBJ whole genome shotgun (WGS) entry which is preliminary data.</text>
</comment>
<name>A0A246FBI1_PSENT</name>
<dbReference type="eggNOG" id="COG2267">
    <property type="taxonomic scope" value="Bacteria"/>
</dbReference>
<feature type="signal peptide" evidence="1">
    <location>
        <begin position="1"/>
        <end position="24"/>
    </location>
</feature>
<dbReference type="Proteomes" id="UP000198145">
    <property type="component" value="Unassembled WGS sequence"/>
</dbReference>
<keyword evidence="1" id="KW-0732">Signal</keyword>
<feature type="chain" id="PRO_5012219131" evidence="1">
    <location>
        <begin position="25"/>
        <end position="449"/>
    </location>
</feature>
<evidence type="ECO:0000256" key="1">
    <source>
        <dbReference type="SAM" id="SignalP"/>
    </source>
</evidence>
<dbReference type="STRING" id="46680.GCA_000807755_04268"/>
<protein>
    <submittedName>
        <fullName evidence="2">Serine/threonine protein kinase</fullName>
    </submittedName>
</protein>
<keyword evidence="2" id="KW-0418">Kinase</keyword>
<dbReference type="RefSeq" id="WP_088416548.1">
    <property type="nucleotide sequence ID" value="NZ_NJBA01000002.1"/>
</dbReference>
<reference evidence="2 3" key="1">
    <citation type="submission" date="2017-06" db="EMBL/GenBank/DDBJ databases">
        <title>Draft genome of Pseudomonas nitroreducens DF05.</title>
        <authorList>
            <person name="Iyer R."/>
        </authorList>
    </citation>
    <scope>NUCLEOTIDE SEQUENCE [LARGE SCALE GENOMIC DNA]</scope>
    <source>
        <strain evidence="2 3">DF05</strain>
    </source>
</reference>
<dbReference type="PANTHER" id="PTHR30035">
    <property type="entry name" value="LIPOPROTEIN VACJ-RELATED"/>
    <property type="match status" value="1"/>
</dbReference>
<dbReference type="InterPro" id="IPR007428">
    <property type="entry name" value="MlaA"/>
</dbReference>
<keyword evidence="2" id="KW-0723">Serine/threonine-protein kinase</keyword>
<dbReference type="InterPro" id="IPR029058">
    <property type="entry name" value="AB_hydrolase_fold"/>
</dbReference>
<proteinExistence type="predicted"/>
<organism evidence="2 3">
    <name type="scientific">Pseudomonas nitroreducens</name>
    <dbReference type="NCBI Taxonomy" id="46680"/>
    <lineage>
        <taxon>Bacteria</taxon>
        <taxon>Pseudomonadati</taxon>
        <taxon>Pseudomonadota</taxon>
        <taxon>Gammaproteobacteria</taxon>
        <taxon>Pseudomonadales</taxon>
        <taxon>Pseudomonadaceae</taxon>
        <taxon>Pseudomonas</taxon>
    </lineage>
</organism>
<accession>A0A246FBI1</accession>
<keyword evidence="2" id="KW-0808">Transferase</keyword>
<dbReference type="GO" id="GO:0004674">
    <property type="term" value="F:protein serine/threonine kinase activity"/>
    <property type="evidence" value="ECO:0007669"/>
    <property type="project" value="UniProtKB-KW"/>
</dbReference>
<evidence type="ECO:0000313" key="2">
    <source>
        <dbReference type="EMBL" id="OWP51631.1"/>
    </source>
</evidence>
<dbReference type="PANTHER" id="PTHR30035:SF1">
    <property type="entry name" value="AB HYDROLASE-1 DOMAIN-CONTAINING PROTEIN"/>
    <property type="match status" value="1"/>
</dbReference>
<sequence>MIFLRRVAALIGCLALGLAGPASARDVEQANYGYPLVNPFEATIATTPPDLRPQLPSDDDIRQSDYALKLRPEREYELPSNFWPVKKLHYRLARQKHEAPLVFIIAGTGAHYASTTPEYLKRLFYGAGYHVVQLSSPTSWDFMVGASHVATPGYTPDDADDLYRVMQAVRAQHPELPITDYYLTGYSLGALHAAFVSKLDESRRSFNFKRVLLLNPPVNLYTSISNLDRMVQTEVKGINNTNTFYQVVLAKLTRYFKQKGYVDLNDAFLFDLQQSKQHLSNEEMAMLIGAVFRFSSADIAFTSDLINRRGLITPPKYPITESTSLTPFFKRAMQCDFECYMTEQLMPLWRAKYDGGSLPQLIQQVSLYALEDYLRDSPKIAVMHNADDVILGAGDIGFLRRTFGDRLTLYPRGGHCGNLNYRVNAQDMLGFLKGQDAPAAGLATVQTGN</sequence>
<dbReference type="EMBL" id="NJBA01000002">
    <property type="protein sequence ID" value="OWP51631.1"/>
    <property type="molecule type" value="Genomic_DNA"/>
</dbReference>
<dbReference type="AlphaFoldDB" id="A0A246FBI1"/>
<dbReference type="Gene3D" id="3.40.50.1820">
    <property type="entry name" value="alpha/beta hydrolase"/>
    <property type="match status" value="1"/>
</dbReference>
<dbReference type="SUPFAM" id="SSF53474">
    <property type="entry name" value="alpha/beta-Hydrolases"/>
    <property type="match status" value="1"/>
</dbReference>
<gene>
    <name evidence="2" type="ORF">CEG18_05020</name>
</gene>